<comment type="caution">
    <text evidence="7">The sequence shown here is derived from an EMBL/GenBank/DDBJ whole genome shotgun (WGS) entry which is preliminary data.</text>
</comment>
<dbReference type="Pfam" id="PF18052">
    <property type="entry name" value="Rx_N"/>
    <property type="match status" value="1"/>
</dbReference>
<dbReference type="GO" id="GO:0006952">
    <property type="term" value="P:defense response"/>
    <property type="evidence" value="ECO:0007669"/>
    <property type="project" value="UniProtKB-KW"/>
</dbReference>
<keyword evidence="3" id="KW-0677">Repeat</keyword>
<keyword evidence="2" id="KW-0433">Leucine-rich repeat</keyword>
<dbReference type="Proteomes" id="UP001180020">
    <property type="component" value="Unassembled WGS sequence"/>
</dbReference>
<dbReference type="InterPro" id="IPR038005">
    <property type="entry name" value="RX-like_CC"/>
</dbReference>
<keyword evidence="4" id="KW-0547">Nucleotide-binding</keyword>
<evidence type="ECO:0000256" key="5">
    <source>
        <dbReference type="ARBA" id="ARBA00022821"/>
    </source>
</evidence>
<evidence type="ECO:0000256" key="4">
    <source>
        <dbReference type="ARBA" id="ARBA00022741"/>
    </source>
</evidence>
<organism evidence="7 8">
    <name type="scientific">Acorus calamus</name>
    <name type="common">Sweet flag</name>
    <dbReference type="NCBI Taxonomy" id="4465"/>
    <lineage>
        <taxon>Eukaryota</taxon>
        <taxon>Viridiplantae</taxon>
        <taxon>Streptophyta</taxon>
        <taxon>Embryophyta</taxon>
        <taxon>Tracheophyta</taxon>
        <taxon>Spermatophyta</taxon>
        <taxon>Magnoliopsida</taxon>
        <taxon>Liliopsida</taxon>
        <taxon>Acoraceae</taxon>
        <taxon>Acorus</taxon>
    </lineage>
</organism>
<dbReference type="Gene3D" id="1.20.5.4130">
    <property type="match status" value="1"/>
</dbReference>
<evidence type="ECO:0000259" key="6">
    <source>
        <dbReference type="Pfam" id="PF18052"/>
    </source>
</evidence>
<dbReference type="EMBL" id="JAUJYO010000017">
    <property type="protein sequence ID" value="KAK1292962.1"/>
    <property type="molecule type" value="Genomic_DNA"/>
</dbReference>
<evidence type="ECO:0000313" key="7">
    <source>
        <dbReference type="EMBL" id="KAK1292962.1"/>
    </source>
</evidence>
<keyword evidence="5" id="KW-0611">Plant defense</keyword>
<dbReference type="PANTHER" id="PTHR19338:SF0">
    <property type="entry name" value="MITOCHONDRIAL IMPORT INNER MEMBRANE TRANSLOCASE SUBUNIT TIM13"/>
    <property type="match status" value="1"/>
</dbReference>
<dbReference type="CDD" id="cd14798">
    <property type="entry name" value="RX-CC_like"/>
    <property type="match status" value="1"/>
</dbReference>
<accession>A0AAV9CVL7</accession>
<proteinExistence type="inferred from homology"/>
<keyword evidence="8" id="KW-1185">Reference proteome</keyword>
<dbReference type="InterPro" id="IPR041118">
    <property type="entry name" value="Rx_N"/>
</dbReference>
<reference evidence="7" key="2">
    <citation type="submission" date="2023-06" db="EMBL/GenBank/DDBJ databases">
        <authorList>
            <person name="Ma L."/>
            <person name="Liu K.-W."/>
            <person name="Li Z."/>
            <person name="Hsiao Y.-Y."/>
            <person name="Qi Y."/>
            <person name="Fu T."/>
            <person name="Tang G."/>
            <person name="Zhang D."/>
            <person name="Sun W.-H."/>
            <person name="Liu D.-K."/>
            <person name="Li Y."/>
            <person name="Chen G.-Z."/>
            <person name="Liu X.-D."/>
            <person name="Liao X.-Y."/>
            <person name="Jiang Y.-T."/>
            <person name="Yu X."/>
            <person name="Hao Y."/>
            <person name="Huang J."/>
            <person name="Zhao X.-W."/>
            <person name="Ke S."/>
            <person name="Chen Y.-Y."/>
            <person name="Wu W.-L."/>
            <person name="Hsu J.-L."/>
            <person name="Lin Y.-F."/>
            <person name="Huang M.-D."/>
            <person name="Li C.-Y."/>
            <person name="Huang L."/>
            <person name="Wang Z.-W."/>
            <person name="Zhao X."/>
            <person name="Zhong W.-Y."/>
            <person name="Peng D.-H."/>
            <person name="Ahmad S."/>
            <person name="Lan S."/>
            <person name="Zhang J.-S."/>
            <person name="Tsai W.-C."/>
            <person name="Van De Peer Y."/>
            <person name="Liu Z.-J."/>
        </authorList>
    </citation>
    <scope>NUCLEOTIDE SEQUENCE</scope>
    <source>
        <strain evidence="7">CP</strain>
        <tissue evidence="7">Leaves</tissue>
    </source>
</reference>
<reference evidence="7" key="1">
    <citation type="journal article" date="2023" name="Nat. Commun.">
        <title>Diploid and tetraploid genomes of Acorus and the evolution of monocots.</title>
        <authorList>
            <person name="Ma L."/>
            <person name="Liu K.W."/>
            <person name="Li Z."/>
            <person name="Hsiao Y.Y."/>
            <person name="Qi Y."/>
            <person name="Fu T."/>
            <person name="Tang G.D."/>
            <person name="Zhang D."/>
            <person name="Sun W.H."/>
            <person name="Liu D.K."/>
            <person name="Li Y."/>
            <person name="Chen G.Z."/>
            <person name="Liu X.D."/>
            <person name="Liao X.Y."/>
            <person name="Jiang Y.T."/>
            <person name="Yu X."/>
            <person name="Hao Y."/>
            <person name="Huang J."/>
            <person name="Zhao X.W."/>
            <person name="Ke S."/>
            <person name="Chen Y.Y."/>
            <person name="Wu W.L."/>
            <person name="Hsu J.L."/>
            <person name="Lin Y.F."/>
            <person name="Huang M.D."/>
            <person name="Li C.Y."/>
            <person name="Huang L."/>
            <person name="Wang Z.W."/>
            <person name="Zhao X."/>
            <person name="Zhong W.Y."/>
            <person name="Peng D.H."/>
            <person name="Ahmad S."/>
            <person name="Lan S."/>
            <person name="Zhang J.S."/>
            <person name="Tsai W.C."/>
            <person name="Van de Peer Y."/>
            <person name="Liu Z.J."/>
        </authorList>
    </citation>
    <scope>NUCLEOTIDE SEQUENCE</scope>
    <source>
        <strain evidence="7">CP</strain>
    </source>
</reference>
<protein>
    <recommendedName>
        <fullName evidence="6">Disease resistance N-terminal domain-containing protein</fullName>
    </recommendedName>
</protein>
<dbReference type="AlphaFoldDB" id="A0AAV9CVL7"/>
<evidence type="ECO:0000256" key="3">
    <source>
        <dbReference type="ARBA" id="ARBA00022737"/>
    </source>
</evidence>
<evidence type="ECO:0000313" key="8">
    <source>
        <dbReference type="Proteomes" id="UP001180020"/>
    </source>
</evidence>
<name>A0AAV9CVL7_ACOCL</name>
<evidence type="ECO:0000256" key="1">
    <source>
        <dbReference type="ARBA" id="ARBA00008894"/>
    </source>
</evidence>
<evidence type="ECO:0000256" key="2">
    <source>
        <dbReference type="ARBA" id="ARBA00022614"/>
    </source>
</evidence>
<sequence>MAEAAILKVGLGVLQEIVRSGLLKEFEMISGVRQDVEKLRSNLSAIEAVLADANERRVKDRIVDDWLKKVRDVAYQVDDVLDDFRFEALRRQAEIGDHALKKVCDFFSKSNQLVFLLRLGQKLKKVRDRLDSIADERLKYHFKESTQANS</sequence>
<gene>
    <name evidence="7" type="ORF">QJS10_CPB17g01529</name>
</gene>
<comment type="similarity">
    <text evidence="1">Belongs to the disease resistance NB-LRR family.</text>
</comment>
<feature type="domain" description="Disease resistance N-terminal" evidence="6">
    <location>
        <begin position="18"/>
        <end position="98"/>
    </location>
</feature>
<dbReference type="PANTHER" id="PTHR19338">
    <property type="entry name" value="TRANSLOCASE OF INNER MITOCHONDRIAL MEMBRANE 13 HOMOLOG"/>
    <property type="match status" value="1"/>
</dbReference>
<dbReference type="GO" id="GO:0000166">
    <property type="term" value="F:nucleotide binding"/>
    <property type="evidence" value="ECO:0007669"/>
    <property type="project" value="UniProtKB-KW"/>
</dbReference>